<keyword evidence="3" id="KW-1185">Reference proteome</keyword>
<protein>
    <submittedName>
        <fullName evidence="2">Knotted 1-binding protein</fullName>
    </submittedName>
</protein>
<comment type="caution">
    <text evidence="2">The sequence shown here is derived from an EMBL/GenBank/DDBJ whole genome shotgun (WGS) entry which is preliminary data.</text>
</comment>
<evidence type="ECO:0000313" key="3">
    <source>
        <dbReference type="Proteomes" id="UP001163823"/>
    </source>
</evidence>
<accession>A0AAD7QA85</accession>
<dbReference type="PANTHER" id="PTHR35500:SF1">
    <property type="entry name" value="OS03G0108700 PROTEIN"/>
    <property type="match status" value="1"/>
</dbReference>
<dbReference type="KEGG" id="qsa:O6P43_007347"/>
<proteinExistence type="predicted"/>
<dbReference type="AlphaFoldDB" id="A0AAD7QA85"/>
<sequence length="118" mass="13950">MKPDMEEKEVDEADSRIVEKEESEATITGSEEMEFNISHILEKIEQFTQMVSELLEAGKTLFKELSDQFEERLIMVHKEQIEKWQEEIKYLRSLDASNEEANSVLHNARYLLQQTRID</sequence>
<reference evidence="2" key="1">
    <citation type="journal article" date="2023" name="Science">
        <title>Elucidation of the pathway for biosynthesis of saponin adjuvants from the soapbark tree.</title>
        <authorList>
            <person name="Reed J."/>
            <person name="Orme A."/>
            <person name="El-Demerdash A."/>
            <person name="Owen C."/>
            <person name="Martin L.B.B."/>
            <person name="Misra R.C."/>
            <person name="Kikuchi S."/>
            <person name="Rejzek M."/>
            <person name="Martin A.C."/>
            <person name="Harkess A."/>
            <person name="Leebens-Mack J."/>
            <person name="Louveau T."/>
            <person name="Stephenson M.J."/>
            <person name="Osbourn A."/>
        </authorList>
    </citation>
    <scope>NUCLEOTIDE SEQUENCE</scope>
    <source>
        <strain evidence="2">S10</strain>
    </source>
</reference>
<evidence type="ECO:0000256" key="1">
    <source>
        <dbReference type="SAM" id="MobiDB-lite"/>
    </source>
</evidence>
<feature type="region of interest" description="Disordered" evidence="1">
    <location>
        <begin position="1"/>
        <end position="27"/>
    </location>
</feature>
<name>A0AAD7QA85_QUISA</name>
<evidence type="ECO:0000313" key="2">
    <source>
        <dbReference type="EMBL" id="KAJ7977772.1"/>
    </source>
</evidence>
<dbReference type="EMBL" id="JARAOO010000003">
    <property type="protein sequence ID" value="KAJ7977772.1"/>
    <property type="molecule type" value="Genomic_DNA"/>
</dbReference>
<organism evidence="2 3">
    <name type="scientific">Quillaja saponaria</name>
    <name type="common">Soap bark tree</name>
    <dbReference type="NCBI Taxonomy" id="32244"/>
    <lineage>
        <taxon>Eukaryota</taxon>
        <taxon>Viridiplantae</taxon>
        <taxon>Streptophyta</taxon>
        <taxon>Embryophyta</taxon>
        <taxon>Tracheophyta</taxon>
        <taxon>Spermatophyta</taxon>
        <taxon>Magnoliopsida</taxon>
        <taxon>eudicotyledons</taxon>
        <taxon>Gunneridae</taxon>
        <taxon>Pentapetalae</taxon>
        <taxon>rosids</taxon>
        <taxon>fabids</taxon>
        <taxon>Fabales</taxon>
        <taxon>Quillajaceae</taxon>
        <taxon>Quillaja</taxon>
    </lineage>
</organism>
<gene>
    <name evidence="2" type="ORF">O6P43_007347</name>
</gene>
<feature type="compositionally biased region" description="Acidic residues" evidence="1">
    <location>
        <begin position="1"/>
        <end position="12"/>
    </location>
</feature>
<dbReference type="Proteomes" id="UP001163823">
    <property type="component" value="Chromosome 3"/>
</dbReference>
<dbReference type="PANTHER" id="PTHR35500">
    <property type="entry name" value="OS03G0108700 PROTEIN"/>
    <property type="match status" value="1"/>
</dbReference>